<feature type="transmembrane region" description="Helical" evidence="8">
    <location>
        <begin position="64"/>
        <end position="81"/>
    </location>
</feature>
<dbReference type="EMBL" id="JAQIBD010000002">
    <property type="protein sequence ID" value="MDM5271986.1"/>
    <property type="molecule type" value="Genomic_DNA"/>
</dbReference>
<evidence type="ECO:0000256" key="8">
    <source>
        <dbReference type="SAM" id="Phobius"/>
    </source>
</evidence>
<evidence type="ECO:0000313" key="9">
    <source>
        <dbReference type="EMBL" id="MDM5271986.1"/>
    </source>
</evidence>
<dbReference type="Gene3D" id="1.20.1530.20">
    <property type="match status" value="1"/>
</dbReference>
<name>A0ABT7R0G1_9BACT</name>
<evidence type="ECO:0000313" key="10">
    <source>
        <dbReference type="Proteomes" id="UP001169069"/>
    </source>
</evidence>
<dbReference type="Proteomes" id="UP001169069">
    <property type="component" value="Unassembled WGS sequence"/>
</dbReference>
<keyword evidence="5 8" id="KW-0812">Transmembrane</keyword>
<dbReference type="InterPro" id="IPR002657">
    <property type="entry name" value="BilAc:Na_symport/Acr3"/>
</dbReference>
<proteinExistence type="inferred from homology"/>
<gene>
    <name evidence="9" type="ORF">PGH07_07330</name>
</gene>
<evidence type="ECO:0000256" key="3">
    <source>
        <dbReference type="ARBA" id="ARBA00022448"/>
    </source>
</evidence>
<keyword evidence="4" id="KW-1003">Cell membrane</keyword>
<keyword evidence="10" id="KW-1185">Reference proteome</keyword>
<evidence type="ECO:0000256" key="7">
    <source>
        <dbReference type="ARBA" id="ARBA00023136"/>
    </source>
</evidence>
<dbReference type="Pfam" id="PF01758">
    <property type="entry name" value="SBF"/>
    <property type="match status" value="1"/>
</dbReference>
<comment type="caution">
    <text evidence="9">The sequence shown here is derived from an EMBL/GenBank/DDBJ whole genome shotgun (WGS) entry which is preliminary data.</text>
</comment>
<evidence type="ECO:0000256" key="6">
    <source>
        <dbReference type="ARBA" id="ARBA00022989"/>
    </source>
</evidence>
<organism evidence="9 10">
    <name type="scientific">Sulfurovum zhangzhouensis</name>
    <dbReference type="NCBI Taxonomy" id="3019067"/>
    <lineage>
        <taxon>Bacteria</taxon>
        <taxon>Pseudomonadati</taxon>
        <taxon>Campylobacterota</taxon>
        <taxon>Epsilonproteobacteria</taxon>
        <taxon>Campylobacterales</taxon>
        <taxon>Sulfurovaceae</taxon>
        <taxon>Sulfurovum</taxon>
    </lineage>
</organism>
<evidence type="ECO:0000256" key="5">
    <source>
        <dbReference type="ARBA" id="ARBA00022692"/>
    </source>
</evidence>
<keyword evidence="3" id="KW-0813">Transport</keyword>
<comment type="similarity">
    <text evidence="2">Belongs to the arsenical resistance-3 (ACR3) (TC 2.A.59) family.</text>
</comment>
<feature type="transmembrane region" description="Helical" evidence="8">
    <location>
        <begin position="285"/>
        <end position="305"/>
    </location>
</feature>
<feature type="transmembrane region" description="Helical" evidence="8">
    <location>
        <begin position="87"/>
        <end position="107"/>
    </location>
</feature>
<keyword evidence="6 8" id="KW-1133">Transmembrane helix</keyword>
<evidence type="ECO:0000256" key="1">
    <source>
        <dbReference type="ARBA" id="ARBA00004651"/>
    </source>
</evidence>
<dbReference type="PANTHER" id="PTHR43057">
    <property type="entry name" value="ARSENITE EFFLUX TRANSPORTER"/>
    <property type="match status" value="1"/>
</dbReference>
<feature type="transmembrane region" description="Helical" evidence="8">
    <location>
        <begin position="23"/>
        <end position="43"/>
    </location>
</feature>
<accession>A0ABT7R0G1</accession>
<comment type="subcellular location">
    <subcellularLocation>
        <location evidence="1">Cell membrane</location>
        <topology evidence="1">Multi-pass membrane protein</topology>
    </subcellularLocation>
</comment>
<feature type="transmembrane region" description="Helical" evidence="8">
    <location>
        <begin position="229"/>
        <end position="248"/>
    </location>
</feature>
<protein>
    <recommendedName>
        <fullName evidence="11">Arsenite efflux pump ArsB, ACR3 family</fullName>
    </recommendedName>
</protein>
<evidence type="ECO:0000256" key="4">
    <source>
        <dbReference type="ARBA" id="ARBA00022475"/>
    </source>
</evidence>
<reference evidence="9" key="1">
    <citation type="submission" date="2023-01" db="EMBL/GenBank/DDBJ databases">
        <title>Sulfurovum sp. zt1-1 genome assembly.</title>
        <authorList>
            <person name="Wang J."/>
        </authorList>
    </citation>
    <scope>NUCLEOTIDE SEQUENCE</scope>
    <source>
        <strain evidence="9">Zt1-1</strain>
    </source>
</reference>
<sequence length="318" mass="35828">MQLFIVLLGATLGFIYSYNTDGFIFSSNICLFAGLTMIMPSLFKVRLSDVKLVWEYRITIIKSLFLNFVLLPVFAVIIGLITRDYGIAAGIFLLSVLSGGGMVMYWIKKSGGDTSLGFIILFINLLLVSLSFLMLHLFGIYTESYFSTLYTEDANNMSSYARLVVMLLIVIPFVTSRVIILIKPLAAFIETYRTYISNASIFVILFYLFGLQSTQSLVDIFDLEPELAAISLVAVIVFYLLDLLAARFMFNLDSPQEKAAFWHSATRYITLALVLSTFSMKAFGVSMLLPIMFAYLIQIPFAILLDKKLEQNDKQLQV</sequence>
<feature type="transmembrane region" description="Helical" evidence="8">
    <location>
        <begin position="192"/>
        <end position="209"/>
    </location>
</feature>
<dbReference type="InterPro" id="IPR004706">
    <property type="entry name" value="Arsenical-R_Acr3"/>
</dbReference>
<evidence type="ECO:0000256" key="2">
    <source>
        <dbReference type="ARBA" id="ARBA00010110"/>
    </source>
</evidence>
<feature type="transmembrane region" description="Helical" evidence="8">
    <location>
        <begin position="119"/>
        <end position="140"/>
    </location>
</feature>
<evidence type="ECO:0008006" key="11">
    <source>
        <dbReference type="Google" id="ProtNLM"/>
    </source>
</evidence>
<dbReference type="RefSeq" id="WP_289413719.1">
    <property type="nucleotide sequence ID" value="NZ_JAQIBD010000002.1"/>
</dbReference>
<feature type="transmembrane region" description="Helical" evidence="8">
    <location>
        <begin position="260"/>
        <end position="279"/>
    </location>
</feature>
<dbReference type="PANTHER" id="PTHR43057:SF1">
    <property type="entry name" value="ARSENICAL-RESISTANCE PROTEIN 3"/>
    <property type="match status" value="1"/>
</dbReference>
<feature type="transmembrane region" description="Helical" evidence="8">
    <location>
        <begin position="160"/>
        <end position="180"/>
    </location>
</feature>
<dbReference type="InterPro" id="IPR038770">
    <property type="entry name" value="Na+/solute_symporter_sf"/>
</dbReference>
<keyword evidence="7 8" id="KW-0472">Membrane</keyword>